<keyword evidence="4" id="KW-1185">Reference proteome</keyword>
<dbReference type="PRINTS" id="PR00598">
    <property type="entry name" value="HTHMARR"/>
</dbReference>
<dbReference type="PANTHER" id="PTHR33164">
    <property type="entry name" value="TRANSCRIPTIONAL REGULATOR, MARR FAMILY"/>
    <property type="match status" value="1"/>
</dbReference>
<proteinExistence type="predicted"/>
<dbReference type="Pfam" id="PF12802">
    <property type="entry name" value="MarR_2"/>
    <property type="match status" value="1"/>
</dbReference>
<name>A0A1Y1S0U5_9SPIO</name>
<dbReference type="InterPro" id="IPR036390">
    <property type="entry name" value="WH_DNA-bd_sf"/>
</dbReference>
<organism evidence="3 4">
    <name type="scientific">Marispirochaeta aestuarii</name>
    <dbReference type="NCBI Taxonomy" id="1963862"/>
    <lineage>
        <taxon>Bacteria</taxon>
        <taxon>Pseudomonadati</taxon>
        <taxon>Spirochaetota</taxon>
        <taxon>Spirochaetia</taxon>
        <taxon>Spirochaetales</taxon>
        <taxon>Spirochaetaceae</taxon>
        <taxon>Marispirochaeta</taxon>
    </lineage>
</organism>
<evidence type="ECO:0000313" key="4">
    <source>
        <dbReference type="Proteomes" id="UP000192343"/>
    </source>
</evidence>
<evidence type="ECO:0000313" key="3">
    <source>
        <dbReference type="EMBL" id="ORC36954.1"/>
    </source>
</evidence>
<evidence type="ECO:0000256" key="1">
    <source>
        <dbReference type="SAM" id="MobiDB-lite"/>
    </source>
</evidence>
<feature type="region of interest" description="Disordered" evidence="1">
    <location>
        <begin position="147"/>
        <end position="166"/>
    </location>
</feature>
<dbReference type="Proteomes" id="UP000192343">
    <property type="component" value="Unassembled WGS sequence"/>
</dbReference>
<dbReference type="PROSITE" id="PS50995">
    <property type="entry name" value="HTH_MARR_2"/>
    <property type="match status" value="1"/>
</dbReference>
<dbReference type="InterPro" id="IPR036388">
    <property type="entry name" value="WH-like_DNA-bd_sf"/>
</dbReference>
<protein>
    <recommendedName>
        <fullName evidence="2">HTH marR-type domain-containing protein</fullName>
    </recommendedName>
</protein>
<dbReference type="OrthoDB" id="9799747at2"/>
<gene>
    <name evidence="3" type="ORF">B4O97_04840</name>
</gene>
<reference evidence="3 4" key="1">
    <citation type="submission" date="2017-03" db="EMBL/GenBank/DDBJ databases">
        <title>Draft Genome sequence of Marispirochaeta sp. strain JC444.</title>
        <authorList>
            <person name="Shivani Y."/>
            <person name="Subhash Y."/>
            <person name="Sasikala C."/>
            <person name="Ramana C."/>
        </authorList>
    </citation>
    <scope>NUCLEOTIDE SEQUENCE [LARGE SCALE GENOMIC DNA]</scope>
    <source>
        <strain evidence="3 4">JC444</strain>
    </source>
</reference>
<dbReference type="InterPro" id="IPR039422">
    <property type="entry name" value="MarR/SlyA-like"/>
</dbReference>
<feature type="domain" description="HTH marR-type" evidence="2">
    <location>
        <begin position="1"/>
        <end position="142"/>
    </location>
</feature>
<dbReference type="RefSeq" id="WP_083048830.1">
    <property type="nucleotide sequence ID" value="NZ_MWQY01000004.1"/>
</dbReference>
<dbReference type="Gene3D" id="1.10.10.10">
    <property type="entry name" value="Winged helix-like DNA-binding domain superfamily/Winged helix DNA-binding domain"/>
    <property type="match status" value="1"/>
</dbReference>
<evidence type="ECO:0000259" key="2">
    <source>
        <dbReference type="PROSITE" id="PS50995"/>
    </source>
</evidence>
<dbReference type="GO" id="GO:0003700">
    <property type="term" value="F:DNA-binding transcription factor activity"/>
    <property type="evidence" value="ECO:0007669"/>
    <property type="project" value="InterPro"/>
</dbReference>
<sequence>MAQAEKDMYLDTFTKFSRAHTSVLNYLSGPPALPEDMTITQFGVLEVLLHKGPLTHREIAAKILKSRGNLTMVIDHLERDGLVERLPVAGDRRSRRVALTPRGEKRIKTVFPLQAEAIRSVFGNLADQEVILLGQLCRKLGLSLAAENRSRKAEGKKPETASGGAQ</sequence>
<dbReference type="SMART" id="SM00347">
    <property type="entry name" value="HTH_MARR"/>
    <property type="match status" value="1"/>
</dbReference>
<dbReference type="AlphaFoldDB" id="A0A1Y1S0U5"/>
<dbReference type="GO" id="GO:0006950">
    <property type="term" value="P:response to stress"/>
    <property type="evidence" value="ECO:0007669"/>
    <property type="project" value="TreeGrafter"/>
</dbReference>
<dbReference type="EMBL" id="MWQY01000004">
    <property type="protein sequence ID" value="ORC36954.1"/>
    <property type="molecule type" value="Genomic_DNA"/>
</dbReference>
<dbReference type="SUPFAM" id="SSF46785">
    <property type="entry name" value="Winged helix' DNA-binding domain"/>
    <property type="match status" value="1"/>
</dbReference>
<feature type="compositionally biased region" description="Basic and acidic residues" evidence="1">
    <location>
        <begin position="148"/>
        <end position="159"/>
    </location>
</feature>
<accession>A0A1Y1S0U5</accession>
<dbReference type="STRING" id="1963862.B4O97_04840"/>
<comment type="caution">
    <text evidence="3">The sequence shown here is derived from an EMBL/GenBank/DDBJ whole genome shotgun (WGS) entry which is preliminary data.</text>
</comment>
<dbReference type="PANTHER" id="PTHR33164:SF101">
    <property type="entry name" value="TRANSCRIPTIONAL REPRESSOR MPRA"/>
    <property type="match status" value="1"/>
</dbReference>
<dbReference type="InterPro" id="IPR000835">
    <property type="entry name" value="HTH_MarR-typ"/>
</dbReference>